<accession>A0A8B2NG06</accession>
<sequence>MAARSGTRRFKLLLVGVLFAIVAWSVIWFVAATIVDRQIARAERMALDRDAILICAERRVTGYPFRVIVQCGDGTKIGANGRKLALGGIRVAAQVYNPAHLIAEVDSPARMHFANGAEIDSTFDLAHASAQIDLSNGSFKQLITEIVDVVIDLGPTEVAAAELDMSVRRNPEVPEDLDFAMKMRGAVPSEGLEPSDISVRGRISGGAVLLKGRPEQLIRTLARQGLPFVIEAASVECGDMMVGLSGTLELRPDGLVDGQLDVAVAGYEMGLPYVNLINPKTETVLSGLLTNFFANAPTTMVSGREARMMSITIEDSRIKPGGWLPVATLPPLPLRFR</sequence>
<evidence type="ECO:0000256" key="1">
    <source>
        <dbReference type="SAM" id="Phobius"/>
    </source>
</evidence>
<organism evidence="2 3">
    <name type="scientific">Acuticoccus sediminis</name>
    <dbReference type="NCBI Taxonomy" id="2184697"/>
    <lineage>
        <taxon>Bacteria</taxon>
        <taxon>Pseudomonadati</taxon>
        <taxon>Pseudomonadota</taxon>
        <taxon>Alphaproteobacteria</taxon>
        <taxon>Hyphomicrobiales</taxon>
        <taxon>Amorphaceae</taxon>
        <taxon>Acuticoccus</taxon>
    </lineage>
</organism>
<dbReference type="OrthoDB" id="7169664at2"/>
<reference evidence="2 3" key="1">
    <citation type="submission" date="2018-05" db="EMBL/GenBank/DDBJ databases">
        <title>Acuticoccus sediminis sp. nov., isolated from deep-sea sediment of Indian Ocean.</title>
        <authorList>
            <person name="Liu X."/>
            <person name="Lai Q."/>
            <person name="Du Y."/>
            <person name="Sun F."/>
            <person name="Zhang X."/>
            <person name="Wang S."/>
            <person name="Shao Z."/>
        </authorList>
    </citation>
    <scope>NUCLEOTIDE SEQUENCE [LARGE SCALE GENOMIC DNA]</scope>
    <source>
        <strain evidence="2 3">PTG4-2</strain>
    </source>
</reference>
<dbReference type="RefSeq" id="WP_111350938.1">
    <property type="nucleotide sequence ID" value="NZ_JAIWKD010000005.1"/>
</dbReference>
<evidence type="ECO:0000313" key="3">
    <source>
        <dbReference type="Proteomes" id="UP000249590"/>
    </source>
</evidence>
<name>A0A8B2NG06_9HYPH</name>
<dbReference type="InterPro" id="IPR018666">
    <property type="entry name" value="DUF2125"/>
</dbReference>
<feature type="transmembrane region" description="Helical" evidence="1">
    <location>
        <begin position="12"/>
        <end position="35"/>
    </location>
</feature>
<dbReference type="EMBL" id="QHHQ01000007">
    <property type="protein sequence ID" value="RAH98190.1"/>
    <property type="molecule type" value="Genomic_DNA"/>
</dbReference>
<keyword evidence="1" id="KW-0472">Membrane</keyword>
<dbReference type="Proteomes" id="UP000249590">
    <property type="component" value="Unassembled WGS sequence"/>
</dbReference>
<keyword evidence="1" id="KW-1133">Transmembrane helix</keyword>
<keyword evidence="1" id="KW-0812">Transmembrane</keyword>
<dbReference type="Pfam" id="PF09898">
    <property type="entry name" value="DUF2125"/>
    <property type="match status" value="1"/>
</dbReference>
<evidence type="ECO:0008006" key="4">
    <source>
        <dbReference type="Google" id="ProtNLM"/>
    </source>
</evidence>
<keyword evidence="3" id="KW-1185">Reference proteome</keyword>
<gene>
    <name evidence="2" type="ORF">DLJ53_26085</name>
</gene>
<evidence type="ECO:0000313" key="2">
    <source>
        <dbReference type="EMBL" id="RAH98190.1"/>
    </source>
</evidence>
<protein>
    <recommendedName>
        <fullName evidence="4">DUF2125 domain-containing protein</fullName>
    </recommendedName>
</protein>
<proteinExistence type="predicted"/>
<comment type="caution">
    <text evidence="2">The sequence shown here is derived from an EMBL/GenBank/DDBJ whole genome shotgun (WGS) entry which is preliminary data.</text>
</comment>
<dbReference type="AlphaFoldDB" id="A0A8B2NG06"/>